<keyword evidence="4 7" id="KW-0812">Transmembrane</keyword>
<accession>A0A438MXW4</accession>
<evidence type="ECO:0000256" key="4">
    <source>
        <dbReference type="ARBA" id="ARBA00022692"/>
    </source>
</evidence>
<dbReference type="Proteomes" id="UP000288859">
    <property type="component" value="Unassembled WGS sequence"/>
</dbReference>
<comment type="similarity">
    <text evidence="2 7">Belongs to the ferroportin (FP) (TC 2.A.100) family. SLC40A subfamily.</text>
</comment>
<dbReference type="PANTHER" id="PTHR11660:SF57">
    <property type="entry name" value="SOLUTE CARRIER FAMILY 40 MEMBER"/>
    <property type="match status" value="1"/>
</dbReference>
<feature type="transmembrane region" description="Helical" evidence="7">
    <location>
        <begin position="429"/>
        <end position="451"/>
    </location>
</feature>
<gene>
    <name evidence="8" type="ORF">B0A52_07019</name>
</gene>
<feature type="transmembrane region" description="Helical" evidence="7">
    <location>
        <begin position="333"/>
        <end position="353"/>
    </location>
</feature>
<feature type="transmembrane region" description="Helical" evidence="7">
    <location>
        <begin position="365"/>
        <end position="389"/>
    </location>
</feature>
<evidence type="ECO:0000256" key="7">
    <source>
        <dbReference type="RuleBase" id="RU365065"/>
    </source>
</evidence>
<dbReference type="EMBL" id="NAJM01000036">
    <property type="protein sequence ID" value="RVX68592.1"/>
    <property type="molecule type" value="Genomic_DNA"/>
</dbReference>
<dbReference type="Gene3D" id="1.20.1250.20">
    <property type="entry name" value="MFS general substrate transporter like domains"/>
    <property type="match status" value="1"/>
</dbReference>
<dbReference type="GO" id="GO:0016020">
    <property type="term" value="C:membrane"/>
    <property type="evidence" value="ECO:0007669"/>
    <property type="project" value="UniProtKB-SubCell"/>
</dbReference>
<evidence type="ECO:0000256" key="3">
    <source>
        <dbReference type="ARBA" id="ARBA00022448"/>
    </source>
</evidence>
<protein>
    <recommendedName>
        <fullName evidence="7">Solute carrier family 40 member</fullName>
    </recommendedName>
</protein>
<comment type="caution">
    <text evidence="8">The sequence shown here is derived from an EMBL/GenBank/DDBJ whole genome shotgun (WGS) entry which is preliminary data.</text>
</comment>
<comment type="function">
    <text evidence="7">May be involved in iron transport and iron homeostasis.</text>
</comment>
<organism evidence="8 9">
    <name type="scientific">Exophiala mesophila</name>
    <name type="common">Black yeast-like fungus</name>
    <dbReference type="NCBI Taxonomy" id="212818"/>
    <lineage>
        <taxon>Eukaryota</taxon>
        <taxon>Fungi</taxon>
        <taxon>Dikarya</taxon>
        <taxon>Ascomycota</taxon>
        <taxon>Pezizomycotina</taxon>
        <taxon>Eurotiomycetes</taxon>
        <taxon>Chaetothyriomycetidae</taxon>
        <taxon>Chaetothyriales</taxon>
        <taxon>Herpotrichiellaceae</taxon>
        <taxon>Exophiala</taxon>
    </lineage>
</organism>
<keyword evidence="6 7" id="KW-0472">Membrane</keyword>
<dbReference type="InterPro" id="IPR036259">
    <property type="entry name" value="MFS_trans_sf"/>
</dbReference>
<evidence type="ECO:0000313" key="8">
    <source>
        <dbReference type="EMBL" id="RVX68592.1"/>
    </source>
</evidence>
<dbReference type="AlphaFoldDB" id="A0A438MXW4"/>
<comment type="subcellular location">
    <subcellularLocation>
        <location evidence="1 7">Membrane</location>
        <topology evidence="1 7">Multi-pass membrane protein</topology>
    </subcellularLocation>
</comment>
<evidence type="ECO:0000256" key="5">
    <source>
        <dbReference type="ARBA" id="ARBA00022989"/>
    </source>
</evidence>
<evidence type="ECO:0000256" key="1">
    <source>
        <dbReference type="ARBA" id="ARBA00004141"/>
    </source>
</evidence>
<evidence type="ECO:0000313" key="9">
    <source>
        <dbReference type="Proteomes" id="UP000288859"/>
    </source>
</evidence>
<dbReference type="CDD" id="cd17480">
    <property type="entry name" value="MFS_SLC40A1_like"/>
    <property type="match status" value="1"/>
</dbReference>
<feature type="transmembrane region" description="Helical" evidence="7">
    <location>
        <begin position="105"/>
        <end position="123"/>
    </location>
</feature>
<comment type="caution">
    <text evidence="7">Lacks conserved residue(s) required for the propagation of feature annotation.</text>
</comment>
<keyword evidence="5 7" id="KW-1133">Transmembrane helix</keyword>
<dbReference type="InterPro" id="IPR009716">
    <property type="entry name" value="Ferroportin-1"/>
</dbReference>
<dbReference type="PANTHER" id="PTHR11660">
    <property type="entry name" value="SOLUTE CARRIER FAMILY 40 MEMBER"/>
    <property type="match status" value="1"/>
</dbReference>
<dbReference type="SUPFAM" id="SSF103473">
    <property type="entry name" value="MFS general substrate transporter"/>
    <property type="match status" value="1"/>
</dbReference>
<dbReference type="GO" id="GO:0005381">
    <property type="term" value="F:iron ion transmembrane transporter activity"/>
    <property type="evidence" value="ECO:0007669"/>
    <property type="project" value="UniProtKB-UniRule"/>
</dbReference>
<dbReference type="OrthoDB" id="648861at2759"/>
<evidence type="ECO:0000256" key="6">
    <source>
        <dbReference type="ARBA" id="ARBA00023136"/>
    </source>
</evidence>
<feature type="transmembrane region" description="Helical" evidence="7">
    <location>
        <begin position="76"/>
        <end position="99"/>
    </location>
</feature>
<proteinExistence type="inferred from homology"/>
<feature type="transmembrane region" description="Helical" evidence="7">
    <location>
        <begin position="265"/>
        <end position="283"/>
    </location>
</feature>
<evidence type="ECO:0000256" key="2">
    <source>
        <dbReference type="ARBA" id="ARBA00006279"/>
    </source>
</evidence>
<feature type="transmembrane region" description="Helical" evidence="7">
    <location>
        <begin position="12"/>
        <end position="40"/>
    </location>
</feature>
<sequence length="484" mass="53228">MDPSTPALQTSLLYISHFLSMWNARSFEFGAVLFLATIYPDTLLPMSVYALLRALAAITLSPTVGHSIDTRNRLSVIRLSIIGQRAAVIISCALFALLVQFKSSMASFLVLLTFIALVALACLEKLSSIMNTVAVERDWLVVIAGEDQNLLRNLNAQIRRIDLFCKLLGPLAIALVHAWSPSIAIWSTAAVNAISVMVEYPFVAKVLRDSPSLSRPRALDTQPSDETIRMESQTMLDTDQAENQQPVSTLSLVSKSIQSYTRSSAFLPSLALSLLYLTVLSFSGQMTTFLLAMPQPKLTSATIGLLRTASTVAEISATFISPRVMTRIGPIRAGIWFLSWQALTLSPAALILWTDGIRETRTAFIIFILAIISSRIGLWSFDLCAQFIIQESISASSRGSFSAMETSLQNLFELCAFAMTIVFPRPNQFRYPALASLVAIYCSAAVYAAFVRDRRGHLLHMPSCIKTARCHDQHAYNLIPAETS</sequence>
<dbReference type="Pfam" id="PF06963">
    <property type="entry name" value="FPN1"/>
    <property type="match status" value="1"/>
</dbReference>
<keyword evidence="3 7" id="KW-0813">Transport</keyword>
<dbReference type="VEuPathDB" id="FungiDB:PV10_06982"/>
<keyword evidence="7" id="KW-0406">Ion transport</keyword>
<name>A0A438MXW4_EXOME</name>
<reference evidence="8 9" key="1">
    <citation type="submission" date="2017-03" db="EMBL/GenBank/DDBJ databases">
        <title>Genomes of endolithic fungi from Antarctica.</title>
        <authorList>
            <person name="Coleine C."/>
            <person name="Masonjones S."/>
            <person name="Stajich J.E."/>
        </authorList>
    </citation>
    <scope>NUCLEOTIDE SEQUENCE [LARGE SCALE GENOMIC DNA]</scope>
    <source>
        <strain evidence="8 9">CCFEE 6314</strain>
    </source>
</reference>